<dbReference type="Proteomes" id="UP000515121">
    <property type="component" value="Unplaced"/>
</dbReference>
<keyword evidence="2" id="KW-0812">Transmembrane</keyword>
<protein>
    <submittedName>
        <fullName evidence="5">LEAF RUST 10 DISEASE-RESISTANCE LOCUS RECEPTOR-LIKE PROTEIN KINASE-like 2.7</fullName>
    </submittedName>
</protein>
<dbReference type="KEGG" id="dzi:111290194"/>
<dbReference type="PANTHER" id="PTHR33138:SF85">
    <property type="entry name" value="LEAF RUST 10 DISEASE-RESISTANCE LOCUS RECEPTOR-LIKE PROTEIN KINASE-LIKE 2.7 ISOFORM X1"/>
    <property type="match status" value="1"/>
</dbReference>
<evidence type="ECO:0000256" key="2">
    <source>
        <dbReference type="SAM" id="Phobius"/>
    </source>
</evidence>
<dbReference type="PANTHER" id="PTHR33138">
    <property type="entry name" value="OS01G0690200 PROTEIN"/>
    <property type="match status" value="1"/>
</dbReference>
<keyword evidence="2" id="KW-1133">Transmembrane helix</keyword>
<dbReference type="RefSeq" id="XP_022737279.1">
    <property type="nucleotide sequence ID" value="XM_022881544.1"/>
</dbReference>
<keyword evidence="1" id="KW-0325">Glycoprotein</keyword>
<proteinExistence type="predicted"/>
<evidence type="ECO:0000259" key="3">
    <source>
        <dbReference type="Pfam" id="PF14380"/>
    </source>
</evidence>
<keyword evidence="4" id="KW-1185">Reference proteome</keyword>
<accession>A0A6P5Y9W1</accession>
<keyword evidence="2" id="KW-0472">Membrane</keyword>
<dbReference type="InterPro" id="IPR032872">
    <property type="entry name" value="WAK_assoc_C"/>
</dbReference>
<dbReference type="GeneID" id="111290194"/>
<gene>
    <name evidence="5" type="primary">LOC111290194</name>
</gene>
<evidence type="ECO:0000313" key="5">
    <source>
        <dbReference type="RefSeq" id="XP_022737279.1"/>
    </source>
</evidence>
<dbReference type="Pfam" id="PF14380">
    <property type="entry name" value="WAK_assoc"/>
    <property type="match status" value="2"/>
</dbReference>
<feature type="domain" description="Wall-associated receptor kinase C-terminal" evidence="3">
    <location>
        <begin position="337"/>
        <end position="403"/>
    </location>
</feature>
<organism evidence="4 5">
    <name type="scientific">Durio zibethinus</name>
    <name type="common">Durian</name>
    <dbReference type="NCBI Taxonomy" id="66656"/>
    <lineage>
        <taxon>Eukaryota</taxon>
        <taxon>Viridiplantae</taxon>
        <taxon>Streptophyta</taxon>
        <taxon>Embryophyta</taxon>
        <taxon>Tracheophyta</taxon>
        <taxon>Spermatophyta</taxon>
        <taxon>Magnoliopsida</taxon>
        <taxon>eudicotyledons</taxon>
        <taxon>Gunneridae</taxon>
        <taxon>Pentapetalae</taxon>
        <taxon>rosids</taxon>
        <taxon>malvids</taxon>
        <taxon>Malvales</taxon>
        <taxon>Malvaceae</taxon>
        <taxon>Helicteroideae</taxon>
        <taxon>Durio</taxon>
    </lineage>
</organism>
<reference evidence="5" key="1">
    <citation type="submission" date="2025-08" db="UniProtKB">
        <authorList>
            <consortium name="RefSeq"/>
        </authorList>
    </citation>
    <scope>IDENTIFICATION</scope>
    <source>
        <tissue evidence="5">Fruit stalk</tissue>
    </source>
</reference>
<evidence type="ECO:0000313" key="4">
    <source>
        <dbReference type="Proteomes" id="UP000515121"/>
    </source>
</evidence>
<feature type="domain" description="Wall-associated receptor kinase C-terminal" evidence="3">
    <location>
        <begin position="72"/>
        <end position="150"/>
    </location>
</feature>
<name>A0A6P5Y9W1_DURZI</name>
<dbReference type="OrthoDB" id="974104at2759"/>
<sequence>MSIAPVEISEDSCSEQFHNISLNHNLFDFAATIWNLSIFYGCPLEDDIPSQNRFSCFTSNGNSLAYYLDESLLRIHRSALTDCNISITVPVNQSEFDELLSGNDIVADAWNKGFDVMYHKDINPCMECRKSGGVGGSGNTSLEFLCFCRDHPYSEFCLASGMNACSPNIFSRTPRVLSQMIISTPSISIFTFFFISLILLPISYCQDDKSFEDCFSPFNCGDIGNLTFPFWIDDRPELCRQEGFRLTKCGYQQPVIDIGGNEFRLVYLNQATYTMTIARNDLWEHICLENPINITLDYPFLSYPQTNRNLTFFYNCNPPQFNCTLGLRSFYADDLTERDKYEGFNSSCGTAIQVQVNQSAFSQLWNERPQLLEDWRLGFDVVYNFSRLFCSKCNSLNGRCGNWSSPLYPICSKPGTHNPLNPTLHQFTSI</sequence>
<dbReference type="AlphaFoldDB" id="A0A6P5Y9W1"/>
<feature type="transmembrane region" description="Helical" evidence="2">
    <location>
        <begin position="180"/>
        <end position="204"/>
    </location>
</feature>
<evidence type="ECO:0000256" key="1">
    <source>
        <dbReference type="ARBA" id="ARBA00023180"/>
    </source>
</evidence>